<gene>
    <name evidence="2" type="primary">100639605</name>
</gene>
<dbReference type="OrthoDB" id="10013535at2759"/>
<evidence type="ECO:0000313" key="3">
    <source>
        <dbReference type="Proteomes" id="UP000007879"/>
    </source>
</evidence>
<accession>A0A1X7V3X4</accession>
<reference evidence="2" key="2">
    <citation type="submission" date="2017-05" db="UniProtKB">
        <authorList>
            <consortium name="EnsemblMetazoa"/>
        </authorList>
    </citation>
    <scope>IDENTIFICATION</scope>
</reference>
<proteinExistence type="predicted"/>
<keyword evidence="3" id="KW-1185">Reference proteome</keyword>
<feature type="region of interest" description="Disordered" evidence="1">
    <location>
        <begin position="1"/>
        <end position="45"/>
    </location>
</feature>
<reference evidence="3" key="1">
    <citation type="journal article" date="2010" name="Nature">
        <title>The Amphimedon queenslandica genome and the evolution of animal complexity.</title>
        <authorList>
            <person name="Srivastava M."/>
            <person name="Simakov O."/>
            <person name="Chapman J."/>
            <person name="Fahey B."/>
            <person name="Gauthier M.E."/>
            <person name="Mitros T."/>
            <person name="Richards G.S."/>
            <person name="Conaco C."/>
            <person name="Dacre M."/>
            <person name="Hellsten U."/>
            <person name="Larroux C."/>
            <person name="Putnam N.H."/>
            <person name="Stanke M."/>
            <person name="Adamska M."/>
            <person name="Darling A."/>
            <person name="Degnan S.M."/>
            <person name="Oakley T.H."/>
            <person name="Plachetzki D.C."/>
            <person name="Zhai Y."/>
            <person name="Adamski M."/>
            <person name="Calcino A."/>
            <person name="Cummins S.F."/>
            <person name="Goodstein D.M."/>
            <person name="Harris C."/>
            <person name="Jackson D.J."/>
            <person name="Leys S.P."/>
            <person name="Shu S."/>
            <person name="Woodcroft B.J."/>
            <person name="Vervoort M."/>
            <person name="Kosik K.S."/>
            <person name="Manning G."/>
            <person name="Degnan B.M."/>
            <person name="Rokhsar D.S."/>
        </authorList>
    </citation>
    <scope>NUCLEOTIDE SEQUENCE [LARGE SCALE GENOMIC DNA]</scope>
</reference>
<dbReference type="Proteomes" id="UP000007879">
    <property type="component" value="Unassembled WGS sequence"/>
</dbReference>
<sequence>MATRDPYPYPKLENDKNFTKTPPLEFQRGDTLYLNPGEKDPWSRLNESTTLSSYRRQAYYYDPKAPNDKLDFVLKCQYNHSEEFLKSQAQTLMQPETLNLPHGRVLKNRPVAPKPLTLEEKELVTHCDPQKTTVNSAKGLAIESHHSEATNRGFSRKSDGGFFTT</sequence>
<dbReference type="Pfam" id="PF12494">
    <property type="entry name" value="DUF3695"/>
    <property type="match status" value="1"/>
</dbReference>
<feature type="region of interest" description="Disordered" evidence="1">
    <location>
        <begin position="143"/>
        <end position="165"/>
    </location>
</feature>
<dbReference type="InterPro" id="IPR022179">
    <property type="entry name" value="CFAP276"/>
</dbReference>
<protein>
    <submittedName>
        <fullName evidence="2">Uncharacterized protein</fullName>
    </submittedName>
</protein>
<evidence type="ECO:0000313" key="2">
    <source>
        <dbReference type="EnsemblMetazoa" id="Aqu2.1.34257_001"/>
    </source>
</evidence>
<dbReference type="InParanoid" id="A0A1X7V3X4"/>
<organism evidence="2">
    <name type="scientific">Amphimedon queenslandica</name>
    <name type="common">Sponge</name>
    <dbReference type="NCBI Taxonomy" id="400682"/>
    <lineage>
        <taxon>Eukaryota</taxon>
        <taxon>Metazoa</taxon>
        <taxon>Porifera</taxon>
        <taxon>Demospongiae</taxon>
        <taxon>Heteroscleromorpha</taxon>
        <taxon>Haplosclerida</taxon>
        <taxon>Niphatidae</taxon>
        <taxon>Amphimedon</taxon>
    </lineage>
</organism>
<dbReference type="STRING" id="400682.A0A1X7V3X4"/>
<dbReference type="KEGG" id="aqu:100639605"/>
<dbReference type="AlphaFoldDB" id="A0A1X7V3X4"/>
<dbReference type="EnsemblMetazoa" id="XM_003385843.3">
    <property type="protein sequence ID" value="XP_003385891.1"/>
    <property type="gene ID" value="LOC100639605"/>
</dbReference>
<evidence type="ECO:0000256" key="1">
    <source>
        <dbReference type="SAM" id="MobiDB-lite"/>
    </source>
</evidence>
<dbReference type="eggNOG" id="ENOG502S2J1">
    <property type="taxonomic scope" value="Eukaryota"/>
</dbReference>
<dbReference type="OMA" id="QWINPKK"/>
<dbReference type="EnsemblMetazoa" id="Aqu2.1.34257_001">
    <property type="protein sequence ID" value="Aqu2.1.34257_001"/>
    <property type="gene ID" value="Aqu2.1.34257"/>
</dbReference>
<name>A0A1X7V3X4_AMPQE</name>